<proteinExistence type="predicted"/>
<sequence length="246" mass="28216">HRFRVLVIGRANAGKTTILQRVCNTTDQPEIFDGEGHKVCVIHSWVQRGYHNIEDELVFRSNSRFVFHDSRGFEAGSEEQFDKMKEFVMDRAKTAKLDKRIHAIWYCIPLTDSHRMVTAAETKFFEECDTGHVPVIVLQTKADSLELEAVQQLEQEGLSIDDESREAALAKEILDYHIAKLKHWLDFCRFPPHDYLTLTGMDEEGADCTPLLRCTANALREEGLQKLLISTQQSNLGLCIEYTIME</sequence>
<dbReference type="HOGENOM" id="CLU_023805_1_1_1"/>
<dbReference type="OrthoDB" id="59699at2759"/>
<gene>
    <name evidence="1" type="ORF">M404DRAFT_125987</name>
</gene>
<dbReference type="SUPFAM" id="SSF52540">
    <property type="entry name" value="P-loop containing nucleoside triphosphate hydrolases"/>
    <property type="match status" value="1"/>
</dbReference>
<keyword evidence="2" id="KW-1185">Reference proteome</keyword>
<dbReference type="Gene3D" id="3.40.50.300">
    <property type="entry name" value="P-loop containing nucleotide triphosphate hydrolases"/>
    <property type="match status" value="1"/>
</dbReference>
<name>A0A0C3PTJ5_PISTI</name>
<organism evidence="1 2">
    <name type="scientific">Pisolithus tinctorius Marx 270</name>
    <dbReference type="NCBI Taxonomy" id="870435"/>
    <lineage>
        <taxon>Eukaryota</taxon>
        <taxon>Fungi</taxon>
        <taxon>Dikarya</taxon>
        <taxon>Basidiomycota</taxon>
        <taxon>Agaricomycotina</taxon>
        <taxon>Agaricomycetes</taxon>
        <taxon>Agaricomycetidae</taxon>
        <taxon>Boletales</taxon>
        <taxon>Sclerodermatineae</taxon>
        <taxon>Pisolithaceae</taxon>
        <taxon>Pisolithus</taxon>
    </lineage>
</organism>
<protein>
    <recommendedName>
        <fullName evidence="3">G domain-containing protein</fullName>
    </recommendedName>
</protein>
<feature type="non-terminal residue" evidence="1">
    <location>
        <position position="1"/>
    </location>
</feature>
<accession>A0A0C3PTJ5</accession>
<reference evidence="1 2" key="1">
    <citation type="submission" date="2014-04" db="EMBL/GenBank/DDBJ databases">
        <authorList>
            <consortium name="DOE Joint Genome Institute"/>
            <person name="Kuo A."/>
            <person name="Kohler A."/>
            <person name="Costa M.D."/>
            <person name="Nagy L.G."/>
            <person name="Floudas D."/>
            <person name="Copeland A."/>
            <person name="Barry K.W."/>
            <person name="Cichocki N."/>
            <person name="Veneault-Fourrey C."/>
            <person name="LaButti K."/>
            <person name="Lindquist E.A."/>
            <person name="Lipzen A."/>
            <person name="Lundell T."/>
            <person name="Morin E."/>
            <person name="Murat C."/>
            <person name="Sun H."/>
            <person name="Tunlid A."/>
            <person name="Henrissat B."/>
            <person name="Grigoriev I.V."/>
            <person name="Hibbett D.S."/>
            <person name="Martin F."/>
            <person name="Nordberg H.P."/>
            <person name="Cantor M.N."/>
            <person name="Hua S.X."/>
        </authorList>
    </citation>
    <scope>NUCLEOTIDE SEQUENCE [LARGE SCALE GENOMIC DNA]</scope>
    <source>
        <strain evidence="1 2">Marx 270</strain>
    </source>
</reference>
<evidence type="ECO:0008006" key="3">
    <source>
        <dbReference type="Google" id="ProtNLM"/>
    </source>
</evidence>
<dbReference type="Proteomes" id="UP000054217">
    <property type="component" value="Unassembled WGS sequence"/>
</dbReference>
<evidence type="ECO:0000313" key="2">
    <source>
        <dbReference type="Proteomes" id="UP000054217"/>
    </source>
</evidence>
<dbReference type="InParanoid" id="A0A0C3PTJ5"/>
<reference evidence="2" key="2">
    <citation type="submission" date="2015-01" db="EMBL/GenBank/DDBJ databases">
        <title>Evolutionary Origins and Diversification of the Mycorrhizal Mutualists.</title>
        <authorList>
            <consortium name="DOE Joint Genome Institute"/>
            <consortium name="Mycorrhizal Genomics Consortium"/>
            <person name="Kohler A."/>
            <person name="Kuo A."/>
            <person name="Nagy L.G."/>
            <person name="Floudas D."/>
            <person name="Copeland A."/>
            <person name="Barry K.W."/>
            <person name="Cichocki N."/>
            <person name="Veneault-Fourrey C."/>
            <person name="LaButti K."/>
            <person name="Lindquist E.A."/>
            <person name="Lipzen A."/>
            <person name="Lundell T."/>
            <person name="Morin E."/>
            <person name="Murat C."/>
            <person name="Riley R."/>
            <person name="Ohm R."/>
            <person name="Sun H."/>
            <person name="Tunlid A."/>
            <person name="Henrissat B."/>
            <person name="Grigoriev I.V."/>
            <person name="Hibbett D.S."/>
            <person name="Martin F."/>
        </authorList>
    </citation>
    <scope>NUCLEOTIDE SEQUENCE [LARGE SCALE GENOMIC DNA]</scope>
    <source>
        <strain evidence="2">Marx 270</strain>
    </source>
</reference>
<evidence type="ECO:0000313" key="1">
    <source>
        <dbReference type="EMBL" id="KIO12044.1"/>
    </source>
</evidence>
<dbReference type="InterPro" id="IPR027417">
    <property type="entry name" value="P-loop_NTPase"/>
</dbReference>
<dbReference type="CDD" id="cd00882">
    <property type="entry name" value="Ras_like_GTPase"/>
    <property type="match status" value="1"/>
</dbReference>
<dbReference type="EMBL" id="KN831948">
    <property type="protein sequence ID" value="KIO12044.1"/>
    <property type="molecule type" value="Genomic_DNA"/>
</dbReference>
<dbReference type="AlphaFoldDB" id="A0A0C3PTJ5"/>